<dbReference type="Proteomes" id="UP001303222">
    <property type="component" value="Unassembled WGS sequence"/>
</dbReference>
<proteinExistence type="predicted"/>
<keyword evidence="3" id="KW-1185">Reference proteome</keyword>
<comment type="caution">
    <text evidence="2">The sequence shown here is derived from an EMBL/GenBank/DDBJ whole genome shotgun (WGS) entry which is preliminary data.</text>
</comment>
<accession>A0AAN6NSU6</accession>
<evidence type="ECO:0000256" key="1">
    <source>
        <dbReference type="SAM" id="MobiDB-lite"/>
    </source>
</evidence>
<evidence type="ECO:0000313" key="2">
    <source>
        <dbReference type="EMBL" id="KAK3950443.1"/>
    </source>
</evidence>
<reference evidence="2" key="2">
    <citation type="submission" date="2023-06" db="EMBL/GenBank/DDBJ databases">
        <authorList>
            <consortium name="Lawrence Berkeley National Laboratory"/>
            <person name="Mondo S.J."/>
            <person name="Hensen N."/>
            <person name="Bonometti L."/>
            <person name="Westerberg I."/>
            <person name="Brannstrom I.O."/>
            <person name="Guillou S."/>
            <person name="Cros-Aarteil S."/>
            <person name="Calhoun S."/>
            <person name="Haridas S."/>
            <person name="Kuo A."/>
            <person name="Pangilinan J."/>
            <person name="Riley R."/>
            <person name="Labutti K."/>
            <person name="Andreopoulos B."/>
            <person name="Lipzen A."/>
            <person name="Chen C."/>
            <person name="Yanf M."/>
            <person name="Daum C."/>
            <person name="Ng V."/>
            <person name="Clum A."/>
            <person name="Steindorff A."/>
            <person name="Ohm R."/>
            <person name="Martin F."/>
            <person name="Silar P."/>
            <person name="Natvig D."/>
            <person name="Lalanne C."/>
            <person name="Gautier V."/>
            <person name="Ament-Velasquez S.L."/>
            <person name="Kruys A."/>
            <person name="Hutchinson M.I."/>
            <person name="Powell A.J."/>
            <person name="Barry K."/>
            <person name="Miller A.N."/>
            <person name="Grigoriev I.V."/>
            <person name="Debuchy R."/>
            <person name="Gladieux P."/>
            <person name="Thoren M.H."/>
            <person name="Johannesson H."/>
        </authorList>
    </citation>
    <scope>NUCLEOTIDE SEQUENCE</scope>
    <source>
        <strain evidence="2">CBS 626.80</strain>
    </source>
</reference>
<name>A0AAN6NSU6_9PEZI</name>
<evidence type="ECO:0000313" key="3">
    <source>
        <dbReference type="Proteomes" id="UP001303222"/>
    </source>
</evidence>
<gene>
    <name evidence="2" type="ORF">QBC32DRAFT_14574</name>
</gene>
<dbReference type="AlphaFoldDB" id="A0AAN6NSU6"/>
<reference evidence="2" key="1">
    <citation type="journal article" date="2023" name="Mol. Phylogenet. Evol.">
        <title>Genome-scale phylogeny and comparative genomics of the fungal order Sordariales.</title>
        <authorList>
            <person name="Hensen N."/>
            <person name="Bonometti L."/>
            <person name="Westerberg I."/>
            <person name="Brannstrom I.O."/>
            <person name="Guillou S."/>
            <person name="Cros-Aarteil S."/>
            <person name="Calhoun S."/>
            <person name="Haridas S."/>
            <person name="Kuo A."/>
            <person name="Mondo S."/>
            <person name="Pangilinan J."/>
            <person name="Riley R."/>
            <person name="LaButti K."/>
            <person name="Andreopoulos B."/>
            <person name="Lipzen A."/>
            <person name="Chen C."/>
            <person name="Yan M."/>
            <person name="Daum C."/>
            <person name="Ng V."/>
            <person name="Clum A."/>
            <person name="Steindorff A."/>
            <person name="Ohm R.A."/>
            <person name="Martin F."/>
            <person name="Silar P."/>
            <person name="Natvig D.O."/>
            <person name="Lalanne C."/>
            <person name="Gautier V."/>
            <person name="Ament-Velasquez S.L."/>
            <person name="Kruys A."/>
            <person name="Hutchinson M.I."/>
            <person name="Powell A.J."/>
            <person name="Barry K."/>
            <person name="Miller A.N."/>
            <person name="Grigoriev I.V."/>
            <person name="Debuchy R."/>
            <person name="Gladieux P."/>
            <person name="Hiltunen Thoren M."/>
            <person name="Johannesson H."/>
        </authorList>
    </citation>
    <scope>NUCLEOTIDE SEQUENCE</scope>
    <source>
        <strain evidence="2">CBS 626.80</strain>
    </source>
</reference>
<feature type="compositionally biased region" description="Polar residues" evidence="1">
    <location>
        <begin position="21"/>
        <end position="31"/>
    </location>
</feature>
<feature type="region of interest" description="Disordered" evidence="1">
    <location>
        <begin position="1"/>
        <end position="31"/>
    </location>
</feature>
<sequence length="89" mass="9549">MSESHIMPQLTAQAVHPPLQRPSSTLIPASPSSLEASIRSEDAPSEATLVHEALLQSPQKALQTNLQSFDLEEQSHGSHDGTGSFQGLY</sequence>
<protein>
    <submittedName>
        <fullName evidence="2">Uncharacterized protein</fullName>
    </submittedName>
</protein>
<feature type="region of interest" description="Disordered" evidence="1">
    <location>
        <begin position="67"/>
        <end position="89"/>
    </location>
</feature>
<dbReference type="EMBL" id="MU859177">
    <property type="protein sequence ID" value="KAK3950443.1"/>
    <property type="molecule type" value="Genomic_DNA"/>
</dbReference>
<organism evidence="2 3">
    <name type="scientific">Pseudoneurospora amorphoporcata</name>
    <dbReference type="NCBI Taxonomy" id="241081"/>
    <lineage>
        <taxon>Eukaryota</taxon>
        <taxon>Fungi</taxon>
        <taxon>Dikarya</taxon>
        <taxon>Ascomycota</taxon>
        <taxon>Pezizomycotina</taxon>
        <taxon>Sordariomycetes</taxon>
        <taxon>Sordariomycetidae</taxon>
        <taxon>Sordariales</taxon>
        <taxon>Sordariaceae</taxon>
        <taxon>Pseudoneurospora</taxon>
    </lineage>
</organism>